<sequence length="51" mass="5615">MIPQIKAITGAISNVLGKIKGLRDDIQPGYADNLRQVQADVRAIKERLGIR</sequence>
<organism evidence="1">
    <name type="scientific">hydrocarbon metagenome</name>
    <dbReference type="NCBI Taxonomy" id="938273"/>
    <lineage>
        <taxon>unclassified sequences</taxon>
        <taxon>metagenomes</taxon>
        <taxon>ecological metagenomes</taxon>
    </lineage>
</organism>
<comment type="caution">
    <text evidence="1">The sequence shown here is derived from an EMBL/GenBank/DDBJ whole genome shotgun (WGS) entry which is preliminary data.</text>
</comment>
<proteinExistence type="predicted"/>
<dbReference type="EMBL" id="LNQE01001520">
    <property type="protein sequence ID" value="KUG15945.1"/>
    <property type="molecule type" value="Genomic_DNA"/>
</dbReference>
<keyword evidence="1" id="KW-0132">Cell division</keyword>
<dbReference type="AlphaFoldDB" id="A0A0W8F4Z8"/>
<reference evidence="1" key="1">
    <citation type="journal article" date="2015" name="Proc. Natl. Acad. Sci. U.S.A.">
        <title>Networks of energetic and metabolic interactions define dynamics in microbial communities.</title>
        <authorList>
            <person name="Embree M."/>
            <person name="Liu J.K."/>
            <person name="Al-Bassam M.M."/>
            <person name="Zengler K."/>
        </authorList>
    </citation>
    <scope>NUCLEOTIDE SEQUENCE</scope>
</reference>
<protein>
    <submittedName>
        <fullName evidence="1">Putative cell division-related</fullName>
    </submittedName>
</protein>
<keyword evidence="1" id="KW-0131">Cell cycle</keyword>
<name>A0A0W8F4Z8_9ZZZZ</name>
<accession>A0A0W8F4Z8</accession>
<dbReference type="GO" id="GO:0051301">
    <property type="term" value="P:cell division"/>
    <property type="evidence" value="ECO:0007669"/>
    <property type="project" value="UniProtKB-KW"/>
</dbReference>
<gene>
    <name evidence="1" type="ORF">ASZ90_014453</name>
</gene>
<evidence type="ECO:0000313" key="1">
    <source>
        <dbReference type="EMBL" id="KUG15945.1"/>
    </source>
</evidence>